<name>A0A645GDD9_9ZZZZ</name>
<accession>A0A645GDD9</accession>
<gene>
    <name evidence="1" type="ORF">SDC9_172097</name>
</gene>
<organism evidence="1">
    <name type="scientific">bioreactor metagenome</name>
    <dbReference type="NCBI Taxonomy" id="1076179"/>
    <lineage>
        <taxon>unclassified sequences</taxon>
        <taxon>metagenomes</taxon>
        <taxon>ecological metagenomes</taxon>
    </lineage>
</organism>
<dbReference type="EMBL" id="VSSQ01073623">
    <property type="protein sequence ID" value="MPN24695.1"/>
    <property type="molecule type" value="Genomic_DNA"/>
</dbReference>
<protein>
    <recommendedName>
        <fullName evidence="2">Outer membrane protein beta-barrel domain-containing protein</fullName>
    </recommendedName>
</protein>
<comment type="caution">
    <text evidence="1">The sequence shown here is derived from an EMBL/GenBank/DDBJ whole genome shotgun (WGS) entry which is preliminary data.</text>
</comment>
<reference evidence="1" key="1">
    <citation type="submission" date="2019-08" db="EMBL/GenBank/DDBJ databases">
        <authorList>
            <person name="Kucharzyk K."/>
            <person name="Murdoch R.W."/>
            <person name="Higgins S."/>
            <person name="Loffler F."/>
        </authorList>
    </citation>
    <scope>NUCLEOTIDE SEQUENCE</scope>
</reference>
<sequence>MDDKTAVSVTGYRVEANGDMGGQTDFENNHRGVHYGISHSLKEDTMLEFVFKDEKELGSSMKNKTYEATVSYTF</sequence>
<evidence type="ECO:0008006" key="2">
    <source>
        <dbReference type="Google" id="ProtNLM"/>
    </source>
</evidence>
<proteinExistence type="predicted"/>
<evidence type="ECO:0000313" key="1">
    <source>
        <dbReference type="EMBL" id="MPN24695.1"/>
    </source>
</evidence>
<dbReference type="AlphaFoldDB" id="A0A645GDD9"/>